<evidence type="ECO:0000313" key="1">
    <source>
        <dbReference type="EMBL" id="SLM48396.1"/>
    </source>
</evidence>
<organism evidence="1 2">
    <name type="scientific">Nitrospira japonica</name>
    <dbReference type="NCBI Taxonomy" id="1325564"/>
    <lineage>
        <taxon>Bacteria</taxon>
        <taxon>Pseudomonadati</taxon>
        <taxon>Nitrospirota</taxon>
        <taxon>Nitrospiria</taxon>
        <taxon>Nitrospirales</taxon>
        <taxon>Nitrospiraceae</taxon>
        <taxon>Nitrospira</taxon>
    </lineage>
</organism>
<evidence type="ECO:0000313" key="2">
    <source>
        <dbReference type="Proteomes" id="UP000192042"/>
    </source>
</evidence>
<dbReference type="InterPro" id="IPR044036">
    <property type="entry name" value="DUF5752"/>
</dbReference>
<name>A0A1W1I5W4_9BACT</name>
<dbReference type="OrthoDB" id="264053at2"/>
<reference evidence="1 2" key="1">
    <citation type="submission" date="2017-03" db="EMBL/GenBank/DDBJ databases">
        <authorList>
            <person name="Afonso C.L."/>
            <person name="Miller P.J."/>
            <person name="Scott M.A."/>
            <person name="Spackman E."/>
            <person name="Goraichik I."/>
            <person name="Dimitrov K.M."/>
            <person name="Suarez D.L."/>
            <person name="Swayne D.E."/>
        </authorList>
    </citation>
    <scope>NUCLEOTIDE SEQUENCE [LARGE SCALE GENOMIC DNA]</scope>
    <source>
        <strain evidence="1">Genome sequencing of Nitrospira japonica strain NJ11</strain>
    </source>
</reference>
<keyword evidence="2" id="KW-1185">Reference proteome</keyword>
<gene>
    <name evidence="1" type="ORF">NSJP_2224</name>
</gene>
<protein>
    <submittedName>
        <fullName evidence="1">Uncharacterized protein</fullName>
    </submittedName>
</protein>
<dbReference type="Pfam" id="PF19027">
    <property type="entry name" value="DUF5752"/>
    <property type="match status" value="1"/>
</dbReference>
<accession>A0A1W1I5W4</accession>
<dbReference type="KEGG" id="nja:NSJP_2224"/>
<dbReference type="STRING" id="1325564.NSJP_2224"/>
<dbReference type="RefSeq" id="WP_080886784.1">
    <property type="nucleotide sequence ID" value="NZ_LT828648.1"/>
</dbReference>
<dbReference type="AlphaFoldDB" id="A0A1W1I5W4"/>
<proteinExistence type="predicted"/>
<dbReference type="EMBL" id="LT828648">
    <property type="protein sequence ID" value="SLM48396.1"/>
    <property type="molecule type" value="Genomic_DNA"/>
</dbReference>
<dbReference type="Proteomes" id="UP000192042">
    <property type="component" value="Chromosome I"/>
</dbReference>
<sequence length="230" mass="26949">MAPTSRRPFLFMECSEIREILGEAAEDERRLVELLESVPLDSIYFHTHSYFLRHSYVERVYPNDFAQWVAMEVRDHVLAERLAVVDPFEFRGLEAFRGELISIIDDHLSKMPIVPRVIFGQPFYFNTSRILQVPTSREVRTLQEFRTALSDVEVSAIYFHVFEARHRLKEEESDFSTWVEQGLGFPELAERLRAINPYLGSLERLRSALLTACDDFLKSQDSSEERRELL</sequence>